<gene>
    <name evidence="1" type="ORF">M8C21_015109</name>
</gene>
<protein>
    <submittedName>
        <fullName evidence="1">Uncharacterized protein</fullName>
    </submittedName>
</protein>
<dbReference type="EMBL" id="JAMZMK010007097">
    <property type="protein sequence ID" value="KAI7745851.1"/>
    <property type="molecule type" value="Genomic_DNA"/>
</dbReference>
<dbReference type="AlphaFoldDB" id="A0AAD5CSS6"/>
<organism evidence="1 2">
    <name type="scientific">Ambrosia artemisiifolia</name>
    <name type="common">Common ragweed</name>
    <dbReference type="NCBI Taxonomy" id="4212"/>
    <lineage>
        <taxon>Eukaryota</taxon>
        <taxon>Viridiplantae</taxon>
        <taxon>Streptophyta</taxon>
        <taxon>Embryophyta</taxon>
        <taxon>Tracheophyta</taxon>
        <taxon>Spermatophyta</taxon>
        <taxon>Magnoliopsida</taxon>
        <taxon>eudicotyledons</taxon>
        <taxon>Gunneridae</taxon>
        <taxon>Pentapetalae</taxon>
        <taxon>asterids</taxon>
        <taxon>campanulids</taxon>
        <taxon>Asterales</taxon>
        <taxon>Asteraceae</taxon>
        <taxon>Asteroideae</taxon>
        <taxon>Heliantheae alliance</taxon>
        <taxon>Heliantheae</taxon>
        <taxon>Ambrosia</taxon>
    </lineage>
</organism>
<dbReference type="Proteomes" id="UP001206925">
    <property type="component" value="Unassembled WGS sequence"/>
</dbReference>
<evidence type="ECO:0000313" key="1">
    <source>
        <dbReference type="EMBL" id="KAI7745851.1"/>
    </source>
</evidence>
<sequence length="66" mass="6713">MAGSIDPLGGIAEGKSDEAIGVDMASEIPQTGPLFITEMVGQKEPVSVDIAGNIGRRERGKSTGLG</sequence>
<keyword evidence="2" id="KW-1185">Reference proteome</keyword>
<accession>A0AAD5CSS6</accession>
<reference evidence="1" key="1">
    <citation type="submission" date="2022-06" db="EMBL/GenBank/DDBJ databases">
        <title>Uncovering the hologenomic basis of an extraordinary plant invasion.</title>
        <authorList>
            <person name="Bieker V.C."/>
            <person name="Martin M.D."/>
            <person name="Gilbert T."/>
            <person name="Hodgins K."/>
            <person name="Battlay P."/>
            <person name="Petersen B."/>
            <person name="Wilson J."/>
        </authorList>
    </citation>
    <scope>NUCLEOTIDE SEQUENCE</scope>
    <source>
        <strain evidence="1">AA19_3_7</strain>
        <tissue evidence="1">Leaf</tissue>
    </source>
</reference>
<comment type="caution">
    <text evidence="1">The sequence shown here is derived from an EMBL/GenBank/DDBJ whole genome shotgun (WGS) entry which is preliminary data.</text>
</comment>
<name>A0AAD5CSS6_AMBAR</name>
<proteinExistence type="predicted"/>
<evidence type="ECO:0000313" key="2">
    <source>
        <dbReference type="Proteomes" id="UP001206925"/>
    </source>
</evidence>